<evidence type="ECO:0000313" key="3">
    <source>
        <dbReference type="Proteomes" id="UP000054047"/>
    </source>
</evidence>
<feature type="region of interest" description="Disordered" evidence="1">
    <location>
        <begin position="62"/>
        <end position="84"/>
    </location>
</feature>
<sequence length="84" mass="9404">MDFSLRLKDSLEKLPVKKGAYDDTTEIQTFVLSKNTTVDISYSFFMEFKGKIVPGKGPTEFSYSSERGEKRLVSTTNNSIQGPA</sequence>
<dbReference type="Proteomes" id="UP000054047">
    <property type="component" value="Unassembled WGS sequence"/>
</dbReference>
<reference evidence="2 3" key="1">
    <citation type="submission" date="2013-12" db="EMBL/GenBank/DDBJ databases">
        <title>Draft genome of the parsitic nematode Ancylostoma duodenale.</title>
        <authorList>
            <person name="Mitreva M."/>
        </authorList>
    </citation>
    <scope>NUCLEOTIDE SEQUENCE [LARGE SCALE GENOMIC DNA]</scope>
    <source>
        <strain evidence="2 3">Zhejiang</strain>
    </source>
</reference>
<dbReference type="EMBL" id="KN729211">
    <property type="protein sequence ID" value="KIH62582.1"/>
    <property type="molecule type" value="Genomic_DNA"/>
</dbReference>
<proteinExistence type="predicted"/>
<evidence type="ECO:0000256" key="1">
    <source>
        <dbReference type="SAM" id="MobiDB-lite"/>
    </source>
</evidence>
<dbReference type="OrthoDB" id="5838294at2759"/>
<feature type="compositionally biased region" description="Polar residues" evidence="1">
    <location>
        <begin position="73"/>
        <end position="84"/>
    </location>
</feature>
<name>A0A0C2DJA0_9BILA</name>
<evidence type="ECO:0000313" key="2">
    <source>
        <dbReference type="EMBL" id="KIH62582.1"/>
    </source>
</evidence>
<keyword evidence="3" id="KW-1185">Reference proteome</keyword>
<protein>
    <submittedName>
        <fullName evidence="2">Uncharacterized protein</fullName>
    </submittedName>
</protein>
<accession>A0A0C2DJA0</accession>
<dbReference type="AlphaFoldDB" id="A0A0C2DJA0"/>
<gene>
    <name evidence="2" type="ORF">ANCDUO_07133</name>
</gene>
<organism evidence="2 3">
    <name type="scientific">Ancylostoma duodenale</name>
    <dbReference type="NCBI Taxonomy" id="51022"/>
    <lineage>
        <taxon>Eukaryota</taxon>
        <taxon>Metazoa</taxon>
        <taxon>Ecdysozoa</taxon>
        <taxon>Nematoda</taxon>
        <taxon>Chromadorea</taxon>
        <taxon>Rhabditida</taxon>
        <taxon>Rhabditina</taxon>
        <taxon>Rhabditomorpha</taxon>
        <taxon>Strongyloidea</taxon>
        <taxon>Ancylostomatidae</taxon>
        <taxon>Ancylostomatinae</taxon>
        <taxon>Ancylostoma</taxon>
    </lineage>
</organism>